<dbReference type="SUPFAM" id="SSF75005">
    <property type="entry name" value="Arabinanase/levansucrase/invertase"/>
    <property type="match status" value="1"/>
</dbReference>
<evidence type="ECO:0000256" key="4">
    <source>
        <dbReference type="ARBA" id="ARBA00023277"/>
    </source>
</evidence>
<evidence type="ECO:0000256" key="3">
    <source>
        <dbReference type="ARBA" id="ARBA00022801"/>
    </source>
</evidence>
<evidence type="ECO:0000313" key="9">
    <source>
        <dbReference type="Proteomes" id="UP001596203"/>
    </source>
</evidence>
<keyword evidence="2" id="KW-0624">Polysaccharide degradation</keyword>
<keyword evidence="3 6" id="KW-0378">Hydrolase</keyword>
<evidence type="ECO:0000256" key="5">
    <source>
        <dbReference type="ARBA" id="ARBA00023295"/>
    </source>
</evidence>
<dbReference type="Proteomes" id="UP001596203">
    <property type="component" value="Unassembled WGS sequence"/>
</dbReference>
<dbReference type="EMBL" id="JBHSPR010000013">
    <property type="protein sequence ID" value="MFC6018345.1"/>
    <property type="molecule type" value="Genomic_DNA"/>
</dbReference>
<sequence length="484" mass="52797">MTPFPRTGRHDRDHRVPIVRIRSVADRRFVTCLALVTLGASLLTVAAAQPAFAAEIPAGAQSLQSVNVSGSYLRHADYLGSIAAVSSASSAQAKSDATFTVTPGLAGGTGCVSFQAANGMWLRHRDNRIRLESNAGTALFLADATFCVRDGSVSGSVRLESSNLPGRFIRHRNSELWLDPSTTNASTFAADSSFRVTAPWVAGRRSPVVKGLYGDPNIAYLNGRYYIYPTTDGYSGWAGSRFKAFSSTDLVNWTDHGTILDLATQVSWADDRAWAPTIAFRNNRYYFYFSGDTNIGVVTSSSPTGPFTDPLGRPLIAAGFRSGQMIDPAAFTDTDGTSYLYWGNGSAYAVRLNSDMISFDSAQVRTFSLPNFREAPFVFKRNNTYYLTYSVDDTRSENYHVEYATSTDPLGPWTHRGTILSKNLNLGIKGPAHQSVVKAPNSDTWYIAYHRFAIPAGNGTNREVTIDQLRFNADGTIQPVTPTL</sequence>
<dbReference type="InterPro" id="IPR036195">
    <property type="entry name" value="AbfB_ABD_sf"/>
</dbReference>
<dbReference type="CDD" id="cd23399">
    <property type="entry name" value="beta-trefoil_ABD_ABFB"/>
    <property type="match status" value="1"/>
</dbReference>
<dbReference type="InterPro" id="IPR023296">
    <property type="entry name" value="Glyco_hydro_beta-prop_sf"/>
</dbReference>
<proteinExistence type="inferred from homology"/>
<dbReference type="Gene3D" id="2.80.10.50">
    <property type="match status" value="1"/>
</dbReference>
<keyword evidence="2" id="KW-0858">Xylan degradation</keyword>
<dbReference type="InterPro" id="IPR007934">
    <property type="entry name" value="AbfB_ABD"/>
</dbReference>
<dbReference type="PANTHER" id="PTHR43772">
    <property type="entry name" value="ENDO-1,4-BETA-XYLANASE"/>
    <property type="match status" value="1"/>
</dbReference>
<feature type="domain" description="Alpha-L-arabinofuranosidase B arabinose-binding" evidence="7">
    <location>
        <begin position="62"/>
        <end position="196"/>
    </location>
</feature>
<dbReference type="CDD" id="cd09004">
    <property type="entry name" value="GH43_bXyl-like"/>
    <property type="match status" value="1"/>
</dbReference>
<evidence type="ECO:0000256" key="1">
    <source>
        <dbReference type="ARBA" id="ARBA00009865"/>
    </source>
</evidence>
<dbReference type="RefSeq" id="WP_377423689.1">
    <property type="nucleotide sequence ID" value="NZ_JBHSPR010000013.1"/>
</dbReference>
<evidence type="ECO:0000256" key="6">
    <source>
        <dbReference type="RuleBase" id="RU361187"/>
    </source>
</evidence>
<protein>
    <submittedName>
        <fullName evidence="8">Family 43 glycosylhydrolase</fullName>
    </submittedName>
</protein>
<keyword evidence="5 6" id="KW-0326">Glycosidase</keyword>
<reference evidence="9" key="1">
    <citation type="journal article" date="2019" name="Int. J. Syst. Evol. Microbiol.">
        <title>The Global Catalogue of Microorganisms (GCM) 10K type strain sequencing project: providing services to taxonomists for standard genome sequencing and annotation.</title>
        <authorList>
            <consortium name="The Broad Institute Genomics Platform"/>
            <consortium name="The Broad Institute Genome Sequencing Center for Infectious Disease"/>
            <person name="Wu L."/>
            <person name="Ma J."/>
        </authorList>
    </citation>
    <scope>NUCLEOTIDE SEQUENCE [LARGE SCALE GENOMIC DNA]</scope>
    <source>
        <strain evidence="9">ZS-35-S2</strain>
    </source>
</reference>
<dbReference type="Pfam" id="PF05270">
    <property type="entry name" value="AbfB"/>
    <property type="match status" value="1"/>
</dbReference>
<dbReference type="Pfam" id="PF04616">
    <property type="entry name" value="Glyco_hydro_43"/>
    <property type="match status" value="1"/>
</dbReference>
<dbReference type="InterPro" id="IPR006710">
    <property type="entry name" value="Glyco_hydro_43"/>
</dbReference>
<comment type="caution">
    <text evidence="8">The sequence shown here is derived from an EMBL/GenBank/DDBJ whole genome shotgun (WGS) entry which is preliminary data.</text>
</comment>
<keyword evidence="9" id="KW-1185">Reference proteome</keyword>
<dbReference type="InterPro" id="IPR052176">
    <property type="entry name" value="Glycosyl_Hydrlase_43_Enz"/>
</dbReference>
<accession>A0ABW1K9Z3</accession>
<dbReference type="PANTHER" id="PTHR43772:SF2">
    <property type="entry name" value="PUTATIVE (AFU_ORTHOLOGUE AFUA_2G04480)-RELATED"/>
    <property type="match status" value="1"/>
</dbReference>
<comment type="similarity">
    <text evidence="1 6">Belongs to the glycosyl hydrolase 43 family.</text>
</comment>
<evidence type="ECO:0000256" key="2">
    <source>
        <dbReference type="ARBA" id="ARBA00022651"/>
    </source>
</evidence>
<organism evidence="8 9">
    <name type="scientific">Plantactinospora solaniradicis</name>
    <dbReference type="NCBI Taxonomy" id="1723736"/>
    <lineage>
        <taxon>Bacteria</taxon>
        <taxon>Bacillati</taxon>
        <taxon>Actinomycetota</taxon>
        <taxon>Actinomycetes</taxon>
        <taxon>Micromonosporales</taxon>
        <taxon>Micromonosporaceae</taxon>
        <taxon>Plantactinospora</taxon>
    </lineage>
</organism>
<dbReference type="SUPFAM" id="SSF110221">
    <property type="entry name" value="AbfB domain"/>
    <property type="match status" value="1"/>
</dbReference>
<dbReference type="Gene3D" id="2.115.10.20">
    <property type="entry name" value="Glycosyl hydrolase domain, family 43"/>
    <property type="match status" value="1"/>
</dbReference>
<name>A0ABW1K9Z3_9ACTN</name>
<evidence type="ECO:0000313" key="8">
    <source>
        <dbReference type="EMBL" id="MFC6018345.1"/>
    </source>
</evidence>
<evidence type="ECO:0000259" key="7">
    <source>
        <dbReference type="Pfam" id="PF05270"/>
    </source>
</evidence>
<keyword evidence="4" id="KW-0119">Carbohydrate metabolism</keyword>
<gene>
    <name evidence="8" type="ORF">ACFP2T_19300</name>
</gene>